<dbReference type="SUPFAM" id="SSF55811">
    <property type="entry name" value="Nudix"/>
    <property type="match status" value="1"/>
</dbReference>
<reference evidence="4" key="2">
    <citation type="submission" date="2021-04" db="EMBL/GenBank/DDBJ databases">
        <authorList>
            <person name="Gilroy R."/>
        </authorList>
    </citation>
    <scope>NUCLEOTIDE SEQUENCE</scope>
    <source>
        <strain evidence="4">ChiHjej13B12-24818</strain>
    </source>
</reference>
<dbReference type="InterPro" id="IPR027417">
    <property type="entry name" value="P-loop_NTPase"/>
</dbReference>
<accession>A0A9D2LFI7</accession>
<dbReference type="Gene3D" id="3.40.50.300">
    <property type="entry name" value="P-loop containing nucleotide triphosphate hydrolases"/>
    <property type="match status" value="1"/>
</dbReference>
<dbReference type="PROSITE" id="PS51462">
    <property type="entry name" value="NUDIX"/>
    <property type="match status" value="1"/>
</dbReference>
<dbReference type="GO" id="GO:0016787">
    <property type="term" value="F:hydrolase activity"/>
    <property type="evidence" value="ECO:0007669"/>
    <property type="project" value="UniProtKB-KW"/>
</dbReference>
<dbReference type="PROSITE" id="PS00893">
    <property type="entry name" value="NUDIX_BOX"/>
    <property type="match status" value="1"/>
</dbReference>
<name>A0A9D2LFI7_9MICO</name>
<comment type="caution">
    <text evidence="4">The sequence shown here is derived from an EMBL/GenBank/DDBJ whole genome shotgun (WGS) entry which is preliminary data.</text>
</comment>
<evidence type="ECO:0000256" key="2">
    <source>
        <dbReference type="ARBA" id="ARBA00022801"/>
    </source>
</evidence>
<protein>
    <submittedName>
        <fullName evidence="4">NUDIX domain-containing protein</fullName>
    </submittedName>
</protein>
<dbReference type="CDD" id="cd04690">
    <property type="entry name" value="NUDIX_Hydrolase"/>
    <property type="match status" value="1"/>
</dbReference>
<organism evidence="4 5">
    <name type="scientific">Candidatus Brachybacterium merdavium</name>
    <dbReference type="NCBI Taxonomy" id="2838513"/>
    <lineage>
        <taxon>Bacteria</taxon>
        <taxon>Bacillati</taxon>
        <taxon>Actinomycetota</taxon>
        <taxon>Actinomycetes</taxon>
        <taxon>Micrococcales</taxon>
        <taxon>Dermabacteraceae</taxon>
        <taxon>Brachybacterium</taxon>
    </lineage>
</organism>
<dbReference type="Gene3D" id="3.90.79.10">
    <property type="entry name" value="Nucleoside Triphosphate Pyrophosphohydrolase"/>
    <property type="match status" value="1"/>
</dbReference>
<evidence type="ECO:0000256" key="1">
    <source>
        <dbReference type="ARBA" id="ARBA00001946"/>
    </source>
</evidence>
<dbReference type="Pfam" id="PF00293">
    <property type="entry name" value="NUDIX"/>
    <property type="match status" value="1"/>
</dbReference>
<sequence length="327" mass="35350">MVRRSGLPFVALDEFYRDGDAPDLPSRFGITDWDSPASWDAGAALEALTALAHDGTAQVPTYSISASRRTGMRVVDAGQAPLIVAEGLFASELIAPLAAAGLLADAMVLRRPVPIVFALRLIRDLRESRKPPLTLLRRGAGLARDQREAITRWRNAGMRPTGMRSGVRSLRRDTALAHAEARIRARGHRPDVLAITAVSFLREGPLGTEVLAVRKRGTGSYMQVGGKLEPGEAALQAAIREVEEELGVRLAPEDLELLGEFEAAAANEPDTLVRSTVFVTDRALPDPLVVRAELADHRWFGLRDPGGGTRLAPLMTHHILPALRALA</sequence>
<evidence type="ECO:0000259" key="3">
    <source>
        <dbReference type="PROSITE" id="PS51462"/>
    </source>
</evidence>
<gene>
    <name evidence="4" type="ORF">H9786_12885</name>
</gene>
<dbReference type="Proteomes" id="UP000823823">
    <property type="component" value="Unassembled WGS sequence"/>
</dbReference>
<evidence type="ECO:0000313" key="4">
    <source>
        <dbReference type="EMBL" id="HJB11401.1"/>
    </source>
</evidence>
<proteinExistence type="predicted"/>
<reference evidence="4" key="1">
    <citation type="journal article" date="2021" name="PeerJ">
        <title>Extensive microbial diversity within the chicken gut microbiome revealed by metagenomics and culture.</title>
        <authorList>
            <person name="Gilroy R."/>
            <person name="Ravi A."/>
            <person name="Getino M."/>
            <person name="Pursley I."/>
            <person name="Horton D.L."/>
            <person name="Alikhan N.F."/>
            <person name="Baker D."/>
            <person name="Gharbi K."/>
            <person name="Hall N."/>
            <person name="Watson M."/>
            <person name="Adriaenssens E.M."/>
            <person name="Foster-Nyarko E."/>
            <person name="Jarju S."/>
            <person name="Secka A."/>
            <person name="Antonio M."/>
            <person name="Oren A."/>
            <person name="Chaudhuri R.R."/>
            <person name="La Ragione R."/>
            <person name="Hildebrand F."/>
            <person name="Pallen M.J."/>
        </authorList>
    </citation>
    <scope>NUCLEOTIDE SEQUENCE</scope>
    <source>
        <strain evidence="4">ChiHjej13B12-24818</strain>
    </source>
</reference>
<comment type="cofactor">
    <cofactor evidence="1">
        <name>Mg(2+)</name>
        <dbReference type="ChEBI" id="CHEBI:18420"/>
    </cofactor>
</comment>
<dbReference type="PANTHER" id="PTHR43046:SF2">
    <property type="entry name" value="8-OXO-DGTP DIPHOSPHATASE-RELATED"/>
    <property type="match status" value="1"/>
</dbReference>
<feature type="domain" description="Nudix hydrolase" evidence="3">
    <location>
        <begin position="190"/>
        <end position="327"/>
    </location>
</feature>
<keyword evidence="2" id="KW-0378">Hydrolase</keyword>
<dbReference type="AlphaFoldDB" id="A0A9D2LFI7"/>
<evidence type="ECO:0000313" key="5">
    <source>
        <dbReference type="Proteomes" id="UP000823823"/>
    </source>
</evidence>
<dbReference type="PANTHER" id="PTHR43046">
    <property type="entry name" value="GDP-MANNOSE MANNOSYL HYDROLASE"/>
    <property type="match status" value="1"/>
</dbReference>
<dbReference type="InterPro" id="IPR000086">
    <property type="entry name" value="NUDIX_hydrolase_dom"/>
</dbReference>
<dbReference type="InterPro" id="IPR015797">
    <property type="entry name" value="NUDIX_hydrolase-like_dom_sf"/>
</dbReference>
<dbReference type="InterPro" id="IPR020084">
    <property type="entry name" value="NUDIX_hydrolase_CS"/>
</dbReference>
<dbReference type="EMBL" id="DWZH01000100">
    <property type="protein sequence ID" value="HJB11401.1"/>
    <property type="molecule type" value="Genomic_DNA"/>
</dbReference>